<proteinExistence type="predicted"/>
<dbReference type="AlphaFoldDB" id="A0ABD0UVJ8"/>
<dbReference type="EMBL" id="JANQDX010000011">
    <property type="protein sequence ID" value="KAL0916810.1"/>
    <property type="molecule type" value="Genomic_DNA"/>
</dbReference>
<protein>
    <submittedName>
        <fullName evidence="2">Uncharacterized protein</fullName>
    </submittedName>
</protein>
<keyword evidence="3" id="KW-1185">Reference proteome</keyword>
<name>A0ABD0UVJ8_DENTH</name>
<dbReference type="Proteomes" id="UP001552299">
    <property type="component" value="Unassembled WGS sequence"/>
</dbReference>
<sequence length="200" mass="22486">MVLMTSFSDHGPPDLRQKTTVFPTSVARRLRSLQPPSPTTVLLTSVAIKRSFRPPSHADYGSYDLLLRPWLFRPQSPNNDLSDLHRSLITVHLTSSAEKGLFDLHRPLTTVITTSFVNYGHYDLLCRLRSFRPPSLNNGLSDLHHPATKTGPLDRSSRSDGTGLREQRWKGPPPVHVGRKPQKPYSRFGRIVDKDGTIST</sequence>
<feature type="region of interest" description="Disordered" evidence="1">
    <location>
        <begin position="138"/>
        <end position="200"/>
    </location>
</feature>
<comment type="caution">
    <text evidence="2">The sequence shown here is derived from an EMBL/GenBank/DDBJ whole genome shotgun (WGS) entry which is preliminary data.</text>
</comment>
<reference evidence="2 3" key="1">
    <citation type="journal article" date="2024" name="Plant Biotechnol. J.">
        <title>Dendrobium thyrsiflorum genome and its molecular insights into genes involved in important horticultural traits.</title>
        <authorList>
            <person name="Chen B."/>
            <person name="Wang J.Y."/>
            <person name="Zheng P.J."/>
            <person name="Li K.L."/>
            <person name="Liang Y.M."/>
            <person name="Chen X.F."/>
            <person name="Zhang C."/>
            <person name="Zhao X."/>
            <person name="He X."/>
            <person name="Zhang G.Q."/>
            <person name="Liu Z.J."/>
            <person name="Xu Q."/>
        </authorList>
    </citation>
    <scope>NUCLEOTIDE SEQUENCE [LARGE SCALE GENOMIC DNA]</scope>
    <source>
        <strain evidence="2">GZMU011</strain>
    </source>
</reference>
<evidence type="ECO:0000256" key="1">
    <source>
        <dbReference type="SAM" id="MobiDB-lite"/>
    </source>
</evidence>
<evidence type="ECO:0000313" key="3">
    <source>
        <dbReference type="Proteomes" id="UP001552299"/>
    </source>
</evidence>
<organism evidence="2 3">
    <name type="scientific">Dendrobium thyrsiflorum</name>
    <name type="common">Pinecone-like raceme dendrobium</name>
    <name type="synonym">Orchid</name>
    <dbReference type="NCBI Taxonomy" id="117978"/>
    <lineage>
        <taxon>Eukaryota</taxon>
        <taxon>Viridiplantae</taxon>
        <taxon>Streptophyta</taxon>
        <taxon>Embryophyta</taxon>
        <taxon>Tracheophyta</taxon>
        <taxon>Spermatophyta</taxon>
        <taxon>Magnoliopsida</taxon>
        <taxon>Liliopsida</taxon>
        <taxon>Asparagales</taxon>
        <taxon>Orchidaceae</taxon>
        <taxon>Epidendroideae</taxon>
        <taxon>Malaxideae</taxon>
        <taxon>Dendrobiinae</taxon>
        <taxon>Dendrobium</taxon>
    </lineage>
</organism>
<evidence type="ECO:0000313" key="2">
    <source>
        <dbReference type="EMBL" id="KAL0916810.1"/>
    </source>
</evidence>
<gene>
    <name evidence="2" type="ORF">M5K25_014350</name>
</gene>
<feature type="compositionally biased region" description="Basic and acidic residues" evidence="1">
    <location>
        <begin position="155"/>
        <end position="169"/>
    </location>
</feature>
<feature type="compositionally biased region" description="Basic and acidic residues" evidence="1">
    <location>
        <begin position="190"/>
        <end position="200"/>
    </location>
</feature>
<accession>A0ABD0UVJ8</accession>